<dbReference type="PANTHER" id="PTHR30273">
    <property type="entry name" value="PERIPLASMIC SIGNAL SENSOR AND SIGMA FACTOR ACTIVATOR FECR-RELATED"/>
    <property type="match status" value="1"/>
</dbReference>
<keyword evidence="3" id="KW-0812">Transmembrane</keyword>
<dbReference type="AlphaFoldDB" id="A0A7V9A743"/>
<keyword evidence="3" id="KW-0472">Membrane</keyword>
<evidence type="ECO:0000256" key="1">
    <source>
        <dbReference type="ARBA" id="ARBA00022729"/>
    </source>
</evidence>
<name>A0A7V9A743_9BACT</name>
<dbReference type="SUPFAM" id="SSF49899">
    <property type="entry name" value="Concanavalin A-like lectins/glucanases"/>
    <property type="match status" value="1"/>
</dbReference>
<evidence type="ECO:0000313" key="6">
    <source>
        <dbReference type="Proteomes" id="UP000551616"/>
    </source>
</evidence>
<dbReference type="Pfam" id="PF13385">
    <property type="entry name" value="Laminin_G_3"/>
    <property type="match status" value="1"/>
</dbReference>
<dbReference type="Gene3D" id="2.60.120.1440">
    <property type="match status" value="1"/>
</dbReference>
<dbReference type="InterPro" id="IPR012373">
    <property type="entry name" value="Ferrdict_sens_TM"/>
</dbReference>
<dbReference type="PANTHER" id="PTHR30273:SF2">
    <property type="entry name" value="PROTEIN FECR"/>
    <property type="match status" value="1"/>
</dbReference>
<evidence type="ECO:0000256" key="3">
    <source>
        <dbReference type="SAM" id="Phobius"/>
    </source>
</evidence>
<dbReference type="InterPro" id="IPR006558">
    <property type="entry name" value="LamG-like"/>
</dbReference>
<dbReference type="Pfam" id="PF04773">
    <property type="entry name" value="FecR"/>
    <property type="match status" value="1"/>
</dbReference>
<evidence type="ECO:0000256" key="2">
    <source>
        <dbReference type="ARBA" id="ARBA00023157"/>
    </source>
</evidence>
<evidence type="ECO:0000313" key="5">
    <source>
        <dbReference type="EMBL" id="MBA2114982.1"/>
    </source>
</evidence>
<feature type="transmembrane region" description="Helical" evidence="3">
    <location>
        <begin position="99"/>
        <end position="121"/>
    </location>
</feature>
<dbReference type="RefSeq" id="WP_207396444.1">
    <property type="nucleotide sequence ID" value="NZ_JABRWO010000005.1"/>
</dbReference>
<organism evidence="5 6">
    <name type="scientific">Bremerella alba</name>
    <dbReference type="NCBI Taxonomy" id="980252"/>
    <lineage>
        <taxon>Bacteria</taxon>
        <taxon>Pseudomonadati</taxon>
        <taxon>Planctomycetota</taxon>
        <taxon>Planctomycetia</taxon>
        <taxon>Pirellulales</taxon>
        <taxon>Pirellulaceae</taxon>
        <taxon>Bremerella</taxon>
    </lineage>
</organism>
<dbReference type="Gene3D" id="2.60.120.200">
    <property type="match status" value="1"/>
</dbReference>
<dbReference type="Proteomes" id="UP000551616">
    <property type="component" value="Unassembled WGS sequence"/>
</dbReference>
<feature type="domain" description="LamG-like jellyroll fold" evidence="4">
    <location>
        <begin position="354"/>
        <end position="499"/>
    </location>
</feature>
<dbReference type="GO" id="GO:0016989">
    <property type="term" value="F:sigma factor antagonist activity"/>
    <property type="evidence" value="ECO:0007669"/>
    <property type="project" value="TreeGrafter"/>
</dbReference>
<protein>
    <recommendedName>
        <fullName evidence="4">LamG-like jellyroll fold domain-containing protein</fullName>
    </recommendedName>
</protein>
<proteinExistence type="predicted"/>
<keyword evidence="3" id="KW-1133">Transmembrane helix</keyword>
<keyword evidence="1" id="KW-0732">Signal</keyword>
<dbReference type="SMART" id="SM00560">
    <property type="entry name" value="LamGL"/>
    <property type="match status" value="1"/>
</dbReference>
<gene>
    <name evidence="5" type="ORF">HOV93_21540</name>
</gene>
<keyword evidence="2" id="KW-1015">Disulfide bond</keyword>
<dbReference type="InterPro" id="IPR013320">
    <property type="entry name" value="ConA-like_dom_sf"/>
</dbReference>
<sequence>MSNDDSFQHDVQDYLENRATPEQVFQLNERLRNDPEARRSFREILNLDSVLMETSEEITGEANKAYAAYQWPGPANAPLAPQPKEASVSVVDSQRNRSWVSLVLVIAASLVVIVGTLSWFAENREYAIVEYAAGAQGLSTGMTLGAESHFIQAGTVQLVTPRGARIVIEAPALFYFESAQRLHLKHGRLAADVPPEAHRFTVITPTGQAIDLGTKFGVDMPEEGEAEIHVFQGEVIAQSTEGGNLRNLRDNQAFRLQSAVGTPSSFRSGAFIQPGEVDSLHAALQAGQPKRSQLAQRQLRDDPDLIALLDFDTGKKHPGKYRSVQGRWPGSQAAEFVNVGDHMKLDVGGEHSWPQLTLAAWVRLDQLGEPYHSLLHTDGWEVTNKGQVHWMVTRLTTMRLALRDNTLAPEDLAQEGFPDSQTSVLPEQGRWVHLAAVYDADLKTVRFYFNGQFDSESKLSRAHPARLGPAQIGNWNTNDRTLSGRIDEMLILGRAMSDVEMEQLFASGNPYR</sequence>
<evidence type="ECO:0000259" key="4">
    <source>
        <dbReference type="SMART" id="SM00560"/>
    </source>
</evidence>
<comment type="caution">
    <text evidence="5">The sequence shown here is derived from an EMBL/GenBank/DDBJ whole genome shotgun (WGS) entry which is preliminary data.</text>
</comment>
<reference evidence="5 6" key="1">
    <citation type="submission" date="2020-05" db="EMBL/GenBank/DDBJ databases">
        <title>Bremerella alba sp. nov., a novel planctomycete isolated from the surface of the macroalga Fucus spiralis.</title>
        <authorList>
            <person name="Godinho O."/>
            <person name="Botelho R."/>
            <person name="Albuquerque L."/>
            <person name="Wiegand S."/>
            <person name="Da Costa M.S."/>
            <person name="Lobo-Da-Cunha A."/>
            <person name="Jogler C."/>
            <person name="Lage O.M."/>
        </authorList>
    </citation>
    <scope>NUCLEOTIDE SEQUENCE [LARGE SCALE GENOMIC DNA]</scope>
    <source>
        <strain evidence="5 6">FF15</strain>
    </source>
</reference>
<accession>A0A7V9A743</accession>
<dbReference type="EMBL" id="JABRWO010000005">
    <property type="protein sequence ID" value="MBA2114982.1"/>
    <property type="molecule type" value="Genomic_DNA"/>
</dbReference>
<keyword evidence="6" id="KW-1185">Reference proteome</keyword>
<dbReference type="InterPro" id="IPR006860">
    <property type="entry name" value="FecR"/>
</dbReference>